<dbReference type="AlphaFoldDB" id="A0A8K1LMM8"/>
<protein>
    <submittedName>
        <fullName evidence="1">Uncharacterized protein</fullName>
    </submittedName>
</protein>
<reference evidence="1" key="1">
    <citation type="submission" date="2019-04" db="EMBL/GenBank/DDBJ databases">
        <title>Genome assembly of Zosterops borbonicus 15179.</title>
        <authorList>
            <person name="Leroy T."/>
            <person name="Anselmetti Y."/>
            <person name="Tilak M.-K."/>
            <person name="Nabholz B."/>
        </authorList>
    </citation>
    <scope>NUCLEOTIDE SEQUENCE</scope>
    <source>
        <strain evidence="1">HGM_15179</strain>
        <tissue evidence="1">Muscle</tissue>
    </source>
</reference>
<dbReference type="EMBL" id="SWJQ01000166">
    <property type="protein sequence ID" value="TRZ19895.1"/>
    <property type="molecule type" value="Genomic_DNA"/>
</dbReference>
<evidence type="ECO:0000313" key="2">
    <source>
        <dbReference type="Proteomes" id="UP000796761"/>
    </source>
</evidence>
<name>A0A8K1LMM8_9PASS</name>
<gene>
    <name evidence="1" type="ORF">HGM15179_007222</name>
</gene>
<sequence length="109" mass="12076">MMLHFCRYRQNSIIRGMTRKAAAVMVFPKDHVCSRDKSFETSCLNHTCGHVLTALAAQPGTLLGSIIPDTQQSDLAAGEYGEQIGYKQFDTGWKYPQGSNTQPLSVRVP</sequence>
<proteinExistence type="predicted"/>
<evidence type="ECO:0000313" key="1">
    <source>
        <dbReference type="EMBL" id="TRZ19895.1"/>
    </source>
</evidence>
<accession>A0A8K1LMM8</accession>
<organism evidence="1 2">
    <name type="scientific">Zosterops borbonicus</name>
    <dbReference type="NCBI Taxonomy" id="364589"/>
    <lineage>
        <taxon>Eukaryota</taxon>
        <taxon>Metazoa</taxon>
        <taxon>Chordata</taxon>
        <taxon>Craniata</taxon>
        <taxon>Vertebrata</taxon>
        <taxon>Euteleostomi</taxon>
        <taxon>Archelosauria</taxon>
        <taxon>Archosauria</taxon>
        <taxon>Dinosauria</taxon>
        <taxon>Saurischia</taxon>
        <taxon>Theropoda</taxon>
        <taxon>Coelurosauria</taxon>
        <taxon>Aves</taxon>
        <taxon>Neognathae</taxon>
        <taxon>Neoaves</taxon>
        <taxon>Telluraves</taxon>
        <taxon>Australaves</taxon>
        <taxon>Passeriformes</taxon>
        <taxon>Sylvioidea</taxon>
        <taxon>Zosteropidae</taxon>
        <taxon>Zosterops</taxon>
    </lineage>
</organism>
<dbReference type="Proteomes" id="UP000796761">
    <property type="component" value="Unassembled WGS sequence"/>
</dbReference>
<keyword evidence="2" id="KW-1185">Reference proteome</keyword>
<comment type="caution">
    <text evidence="1">The sequence shown here is derived from an EMBL/GenBank/DDBJ whole genome shotgun (WGS) entry which is preliminary data.</text>
</comment>